<keyword evidence="4" id="KW-1185">Reference proteome</keyword>
<dbReference type="EMBL" id="NIBT01000015">
    <property type="protein sequence ID" value="PHM23348.1"/>
    <property type="molecule type" value="Genomic_DNA"/>
</dbReference>
<gene>
    <name evidence="2" type="ORF">BDE27_1125</name>
    <name evidence="1" type="ORF">Xehl_02877</name>
</gene>
<evidence type="ECO:0000313" key="1">
    <source>
        <dbReference type="EMBL" id="PHM23348.1"/>
    </source>
</evidence>
<evidence type="ECO:0000313" key="4">
    <source>
        <dbReference type="Proteomes" id="UP000283568"/>
    </source>
</evidence>
<organism evidence="1 3">
    <name type="scientific">Xenorhabdus ehlersii</name>
    <dbReference type="NCBI Taxonomy" id="290111"/>
    <lineage>
        <taxon>Bacteria</taxon>
        <taxon>Pseudomonadati</taxon>
        <taxon>Pseudomonadota</taxon>
        <taxon>Gammaproteobacteria</taxon>
        <taxon>Enterobacterales</taxon>
        <taxon>Morganellaceae</taxon>
        <taxon>Xenorhabdus</taxon>
    </lineage>
</organism>
<evidence type="ECO:0000313" key="3">
    <source>
        <dbReference type="Proteomes" id="UP000225605"/>
    </source>
</evidence>
<evidence type="ECO:0000313" key="2">
    <source>
        <dbReference type="EMBL" id="RKE93387.1"/>
    </source>
</evidence>
<dbReference type="OrthoDB" id="155998at2"/>
<dbReference type="EMBL" id="RAQI01000001">
    <property type="protein sequence ID" value="RKE93387.1"/>
    <property type="molecule type" value="Genomic_DNA"/>
</dbReference>
<dbReference type="InterPro" id="IPR036390">
    <property type="entry name" value="WH_DNA-bd_sf"/>
</dbReference>
<dbReference type="RefSeq" id="WP_099132926.1">
    <property type="nucleotide sequence ID" value="NZ_CAWNOJ010000026.1"/>
</dbReference>
<accession>A0A2D0IND1</accession>
<dbReference type="Proteomes" id="UP000283568">
    <property type="component" value="Unassembled WGS sequence"/>
</dbReference>
<dbReference type="Gene3D" id="1.10.10.10">
    <property type="entry name" value="Winged helix-like DNA-binding domain superfamily/Winged helix DNA-binding domain"/>
    <property type="match status" value="1"/>
</dbReference>
<dbReference type="AlphaFoldDB" id="A0A2D0IND1"/>
<comment type="caution">
    <text evidence="1">The sequence shown here is derived from an EMBL/GenBank/DDBJ whole genome shotgun (WGS) entry which is preliminary data.</text>
</comment>
<dbReference type="Proteomes" id="UP000225605">
    <property type="component" value="Unassembled WGS sequence"/>
</dbReference>
<protein>
    <submittedName>
        <fullName evidence="1">Transcriptional regulator</fullName>
    </submittedName>
</protein>
<reference evidence="2 4" key="2">
    <citation type="submission" date="2018-09" db="EMBL/GenBank/DDBJ databases">
        <title>Genomic Encyclopedia of Archaeal and Bacterial Type Strains, Phase II (KMG-II): from individual species to whole genera.</title>
        <authorList>
            <person name="Goeker M."/>
        </authorList>
    </citation>
    <scope>NUCLEOTIDE SEQUENCE [LARGE SCALE GENOMIC DNA]</scope>
    <source>
        <strain evidence="2 4">DSM 16337</strain>
    </source>
</reference>
<name>A0A2D0IND1_9GAMM</name>
<dbReference type="SUPFAM" id="SSF46785">
    <property type="entry name" value="Winged helix' DNA-binding domain"/>
    <property type="match status" value="1"/>
</dbReference>
<proteinExistence type="predicted"/>
<reference evidence="1 3" key="1">
    <citation type="journal article" date="2017" name="Nat. Microbiol.">
        <title>Natural product diversity associated with the nematode symbionts Photorhabdus and Xenorhabdus.</title>
        <authorList>
            <person name="Tobias N.J."/>
            <person name="Wolff H."/>
            <person name="Djahanschiri B."/>
            <person name="Grundmann F."/>
            <person name="Kronenwerth M."/>
            <person name="Shi Y.M."/>
            <person name="Simonyi S."/>
            <person name="Grun P."/>
            <person name="Shapiro-Ilan D."/>
            <person name="Pidot S.J."/>
            <person name="Stinear T.P."/>
            <person name="Ebersberger I."/>
            <person name="Bode H.B."/>
        </authorList>
    </citation>
    <scope>NUCLEOTIDE SEQUENCE [LARGE SCALE GENOMIC DNA]</scope>
    <source>
        <strain evidence="1 3">DSM 16337</strain>
    </source>
</reference>
<dbReference type="InterPro" id="IPR036388">
    <property type="entry name" value="WH-like_DNA-bd_sf"/>
</dbReference>
<sequence length="231" mass="25686">MSSDDLENSIIVGQTVSEKLLILLKTQGALQASDAGKLLGTTGEAARQQFVKMAKEGLVEAKAETRGVGRPVQLWHITEKGHAKFPDAHAELTTQLISIIRNQLGEDTMDLIISAREKEAFSNYKKAMEGATGLQEKVERLVSIRCREGYMAYYSVEENGDILFFENHCPICAAAKLCQGFCRTELKLFREILQANVERTEYILSGHRRCTYRITAAALIASPPHILNITE</sequence>